<dbReference type="SMART" id="SM00471">
    <property type="entry name" value="HDc"/>
    <property type="match status" value="1"/>
</dbReference>
<dbReference type="InterPro" id="IPR003607">
    <property type="entry name" value="HD/PDEase_dom"/>
</dbReference>
<dbReference type="SUPFAM" id="SSF109604">
    <property type="entry name" value="HD-domain/PDEase-like"/>
    <property type="match status" value="1"/>
</dbReference>
<dbReference type="InterPro" id="IPR006674">
    <property type="entry name" value="HD_domain"/>
</dbReference>
<dbReference type="InterPro" id="IPR051094">
    <property type="entry name" value="Diverse_Catalytic_Enzymes"/>
</dbReference>
<name>A0ABY8IVF5_9BACI</name>
<keyword evidence="4 8" id="KW-0378">Hydrolase</keyword>
<dbReference type="CDD" id="cd00077">
    <property type="entry name" value="HDc"/>
    <property type="match status" value="1"/>
</dbReference>
<dbReference type="InterPro" id="IPR006675">
    <property type="entry name" value="HDIG_dom"/>
</dbReference>
<dbReference type="PANTHER" id="PTHR35795">
    <property type="entry name" value="SLR1885 PROTEIN"/>
    <property type="match status" value="1"/>
</dbReference>
<dbReference type="NCBIfam" id="TIGR00488">
    <property type="entry name" value="bis(5'-nucleosyl)-tetraphosphatase (symmetrical) YqeK"/>
    <property type="match status" value="1"/>
</dbReference>
<dbReference type="InterPro" id="IPR005249">
    <property type="entry name" value="YqeK"/>
</dbReference>
<sequence>MHLSREKLLEFVQPHLTKTRYEHTVRVTETALILANRFGANQELTEKAAILHDYAKYKPKEDMERWIISDRRLPKDLLNHHHELWHGPVAAVMLEKEIGLADSAIKSAIACHTSGKKNMSIMDKVVFLADYIEPGRGFSGVEEVRKTAESNLDQACLQALSNTIQFLTNKSRSVYPDTIHAYNDLLEIKNNSREENDGK</sequence>
<evidence type="ECO:0000256" key="4">
    <source>
        <dbReference type="ARBA" id="ARBA00022801"/>
    </source>
</evidence>
<dbReference type="EC" id="3.6.1.41" evidence="1"/>
<evidence type="ECO:0000256" key="3">
    <source>
        <dbReference type="ARBA" id="ARBA00022741"/>
    </source>
</evidence>
<organism evidence="8 9">
    <name type="scientific">Halobacillus naozhouensis</name>
    <dbReference type="NCBI Taxonomy" id="554880"/>
    <lineage>
        <taxon>Bacteria</taxon>
        <taxon>Bacillati</taxon>
        <taxon>Bacillota</taxon>
        <taxon>Bacilli</taxon>
        <taxon>Bacillales</taxon>
        <taxon>Bacillaceae</taxon>
        <taxon>Halobacillus</taxon>
    </lineage>
</organism>
<evidence type="ECO:0000256" key="5">
    <source>
        <dbReference type="ARBA" id="ARBA00023004"/>
    </source>
</evidence>
<evidence type="ECO:0000256" key="6">
    <source>
        <dbReference type="ARBA" id="ARBA00049417"/>
    </source>
</evidence>
<dbReference type="NCBIfam" id="TIGR00277">
    <property type="entry name" value="HDIG"/>
    <property type="match status" value="1"/>
</dbReference>
<evidence type="ECO:0000259" key="7">
    <source>
        <dbReference type="PROSITE" id="PS51831"/>
    </source>
</evidence>
<evidence type="ECO:0000313" key="9">
    <source>
        <dbReference type="Proteomes" id="UP001221597"/>
    </source>
</evidence>
<proteinExistence type="predicted"/>
<dbReference type="Gene3D" id="1.10.3210.10">
    <property type="entry name" value="Hypothetical protein af1432"/>
    <property type="match status" value="1"/>
</dbReference>
<dbReference type="PROSITE" id="PS51831">
    <property type="entry name" value="HD"/>
    <property type="match status" value="1"/>
</dbReference>
<comment type="catalytic activity">
    <reaction evidence="6">
        <text>P(1),P(4)-bis(5'-adenosyl) tetraphosphate + H2O = 2 ADP + 2 H(+)</text>
        <dbReference type="Rhea" id="RHEA:24252"/>
        <dbReference type="ChEBI" id="CHEBI:15377"/>
        <dbReference type="ChEBI" id="CHEBI:15378"/>
        <dbReference type="ChEBI" id="CHEBI:58141"/>
        <dbReference type="ChEBI" id="CHEBI:456216"/>
        <dbReference type="EC" id="3.6.1.41"/>
    </reaction>
</comment>
<dbReference type="EMBL" id="CP121671">
    <property type="protein sequence ID" value="WFT73317.1"/>
    <property type="molecule type" value="Genomic_DNA"/>
</dbReference>
<accession>A0ABY8IVF5</accession>
<keyword evidence="2" id="KW-0479">Metal-binding</keyword>
<dbReference type="Pfam" id="PF01966">
    <property type="entry name" value="HD"/>
    <property type="match status" value="1"/>
</dbReference>
<evidence type="ECO:0000256" key="2">
    <source>
        <dbReference type="ARBA" id="ARBA00022723"/>
    </source>
</evidence>
<dbReference type="GO" id="GO:0008803">
    <property type="term" value="F:bis(5'-nucleosyl)-tetraphosphatase (symmetrical) activity"/>
    <property type="evidence" value="ECO:0007669"/>
    <property type="project" value="UniProtKB-EC"/>
</dbReference>
<dbReference type="Proteomes" id="UP001221597">
    <property type="component" value="Chromosome"/>
</dbReference>
<reference evidence="8 9" key="1">
    <citation type="submission" date="2023-04" db="EMBL/GenBank/DDBJ databases">
        <title>Genome sequence of Halobacillus naozhouensis KACC 21980.</title>
        <authorList>
            <person name="Kim S."/>
            <person name="Heo J."/>
            <person name="Kwon S.-W."/>
        </authorList>
    </citation>
    <scope>NUCLEOTIDE SEQUENCE [LARGE SCALE GENOMIC DNA]</scope>
    <source>
        <strain evidence="8 9">KCTC 13234</strain>
    </source>
</reference>
<dbReference type="RefSeq" id="WP_283075334.1">
    <property type="nucleotide sequence ID" value="NZ_CP121671.1"/>
</dbReference>
<evidence type="ECO:0000313" key="8">
    <source>
        <dbReference type="EMBL" id="WFT73317.1"/>
    </source>
</evidence>
<keyword evidence="9" id="KW-1185">Reference proteome</keyword>
<feature type="domain" description="HD" evidence="7">
    <location>
        <begin position="20"/>
        <end position="135"/>
    </location>
</feature>
<dbReference type="PANTHER" id="PTHR35795:SF1">
    <property type="entry name" value="BIS(5'-NUCLEOSYL)-TETRAPHOSPHATASE, SYMMETRICAL"/>
    <property type="match status" value="1"/>
</dbReference>
<protein>
    <recommendedName>
        <fullName evidence="1">bis(5'-nucleosyl)-tetraphosphatase (symmetrical)</fullName>
        <ecNumber evidence="1">3.6.1.41</ecNumber>
    </recommendedName>
</protein>
<keyword evidence="3" id="KW-0547">Nucleotide-binding</keyword>
<evidence type="ECO:0000256" key="1">
    <source>
        <dbReference type="ARBA" id="ARBA00012506"/>
    </source>
</evidence>
<keyword evidence="5" id="KW-0408">Iron</keyword>
<gene>
    <name evidence="8" type="primary">yqeK</name>
    <name evidence="8" type="ORF">P9989_13040</name>
</gene>